<evidence type="ECO:0000256" key="1">
    <source>
        <dbReference type="ARBA" id="ARBA00001974"/>
    </source>
</evidence>
<dbReference type="Pfam" id="PF05199">
    <property type="entry name" value="GMC_oxred_C"/>
    <property type="match status" value="1"/>
</dbReference>
<dbReference type="RefSeq" id="WP_169561024.1">
    <property type="nucleotide sequence ID" value="NZ_BSNF01000008.1"/>
</dbReference>
<reference evidence="12" key="1">
    <citation type="journal article" date="2014" name="Int. J. Syst. Evol. Microbiol.">
        <title>Complete genome of a new Firmicutes species belonging to the dominant human colonic microbiota ('Ruminococcus bicirculans') reveals two chromosomes and a selective capacity to utilize plant glucans.</title>
        <authorList>
            <consortium name="NISC Comparative Sequencing Program"/>
            <person name="Wegmann U."/>
            <person name="Louis P."/>
            <person name="Goesmann A."/>
            <person name="Henrissat B."/>
            <person name="Duncan S.H."/>
            <person name="Flint H.J."/>
        </authorList>
    </citation>
    <scope>NUCLEOTIDE SEQUENCE</scope>
    <source>
        <strain evidence="12">NBRC 103408</strain>
    </source>
</reference>
<dbReference type="SUPFAM" id="SSF51905">
    <property type="entry name" value="FAD/NAD(P)-binding domain"/>
    <property type="match status" value="1"/>
</dbReference>
<dbReference type="PIRSF" id="PIRSF000137">
    <property type="entry name" value="Alcohol_oxidase"/>
    <property type="match status" value="1"/>
</dbReference>
<evidence type="ECO:0000256" key="2">
    <source>
        <dbReference type="ARBA" id="ARBA00010790"/>
    </source>
</evidence>
<sequence>MPFDYVIVGAGSAGCVLANRLSEDPSVSVCLLDFGGSDNSLFIRMPTALSIPMNMDRFNWGFHSLPEPGLAGRRLDCPRGKVLGGSSSINGMVYVRGHACDFEEWQENGAAGWGYADVLPYFKRAEHWYKGGDTYRGGDGPVGVNNGNDMSLNPLYQSFIEAGRQAGYPVTDDYNGYQQEGFGPMHMTVDGGVRASTARAYLAPARSRKNLTVLTRCMANRLVFDGRRATGIHVTHQGSEKVISAVREVILSAGAIGSPTLLQRSGIGPAAILREKGIDPLFDLPGVGRNLQDHLEVYFQFRCTQPLSLNTRLNPVSKALIGARWLLFKSGLGATNHFESCAFIRSKAGQKWPDIQYHFLPAAMRYDGRTAFSGHGFQVHVGPNKPKSRGHVTIGSPAPDTAPEILFNYLTDPQDVEDWRRVIRLSREIILQPAFAPYRGDEIQPGAAVSSDQDIDDWVRDNVESAYHPSCTCKMGAENDPAAVVTPDCRVRGTEGLRIVDSSIFPTITNGNLNAPTIMVAEKAADQIRGRSPLPPSDADYWIDPDWQTRQRPGSPLS</sequence>
<comment type="pathway">
    <text evidence="8">Amine and polyamine biosynthesis; betaine biosynthesis via choline pathway; betaine aldehyde from choline (cytochrome c reductase route): step 1/1.</text>
</comment>
<dbReference type="NCBIfam" id="NF002550">
    <property type="entry name" value="PRK02106.1"/>
    <property type="match status" value="1"/>
</dbReference>
<dbReference type="InterPro" id="IPR000172">
    <property type="entry name" value="GMC_OxRdtase_N"/>
</dbReference>
<evidence type="ECO:0000256" key="7">
    <source>
        <dbReference type="RuleBase" id="RU003968"/>
    </source>
</evidence>
<reference evidence="12" key="2">
    <citation type="submission" date="2023-01" db="EMBL/GenBank/DDBJ databases">
        <title>Draft genome sequence of Sneathiella chinensis strain NBRC 103408.</title>
        <authorList>
            <person name="Sun Q."/>
            <person name="Mori K."/>
        </authorList>
    </citation>
    <scope>NUCLEOTIDE SEQUENCE</scope>
    <source>
        <strain evidence="12">NBRC 103408</strain>
    </source>
</reference>
<dbReference type="EMBL" id="BSNF01000008">
    <property type="protein sequence ID" value="GLQ06928.1"/>
    <property type="molecule type" value="Genomic_DNA"/>
</dbReference>
<comment type="cofactor">
    <cofactor evidence="1">
        <name>FAD</name>
        <dbReference type="ChEBI" id="CHEBI:57692"/>
    </cofactor>
</comment>
<proteinExistence type="inferred from homology"/>
<evidence type="ECO:0000256" key="9">
    <source>
        <dbReference type="SAM" id="MobiDB-lite"/>
    </source>
</evidence>
<evidence type="ECO:0000313" key="13">
    <source>
        <dbReference type="Proteomes" id="UP001161409"/>
    </source>
</evidence>
<keyword evidence="5" id="KW-0560">Oxidoreductase</keyword>
<evidence type="ECO:0000256" key="6">
    <source>
        <dbReference type="NCBIfam" id="TIGR01810"/>
    </source>
</evidence>
<feature type="domain" description="Glucose-methanol-choline oxidoreductase N-terminal" evidence="10">
    <location>
        <begin position="80"/>
        <end position="103"/>
    </location>
</feature>
<gene>
    <name evidence="12" type="primary">betA</name>
    <name evidence="12" type="ORF">GCM10007924_21490</name>
</gene>
<organism evidence="12 13">
    <name type="scientific">Sneathiella chinensis</name>
    <dbReference type="NCBI Taxonomy" id="349750"/>
    <lineage>
        <taxon>Bacteria</taxon>
        <taxon>Pseudomonadati</taxon>
        <taxon>Pseudomonadota</taxon>
        <taxon>Alphaproteobacteria</taxon>
        <taxon>Sneathiellales</taxon>
        <taxon>Sneathiellaceae</taxon>
        <taxon>Sneathiella</taxon>
    </lineage>
</organism>
<evidence type="ECO:0000256" key="8">
    <source>
        <dbReference type="RuleBase" id="RU003969"/>
    </source>
</evidence>
<feature type="region of interest" description="Disordered" evidence="9">
    <location>
        <begin position="529"/>
        <end position="558"/>
    </location>
</feature>
<dbReference type="Gene3D" id="3.50.50.60">
    <property type="entry name" value="FAD/NAD(P)-binding domain"/>
    <property type="match status" value="1"/>
</dbReference>
<feature type="compositionally biased region" description="Polar residues" evidence="9">
    <location>
        <begin position="548"/>
        <end position="558"/>
    </location>
</feature>
<dbReference type="PANTHER" id="PTHR11552">
    <property type="entry name" value="GLUCOSE-METHANOL-CHOLINE GMC OXIDOREDUCTASE"/>
    <property type="match status" value="1"/>
</dbReference>
<evidence type="ECO:0000313" key="12">
    <source>
        <dbReference type="EMBL" id="GLQ06928.1"/>
    </source>
</evidence>
<dbReference type="PROSITE" id="PS00623">
    <property type="entry name" value="GMC_OXRED_1"/>
    <property type="match status" value="1"/>
</dbReference>
<evidence type="ECO:0000256" key="4">
    <source>
        <dbReference type="ARBA" id="ARBA00022827"/>
    </source>
</evidence>
<dbReference type="InterPro" id="IPR007867">
    <property type="entry name" value="GMC_OxRtase_C"/>
</dbReference>
<evidence type="ECO:0000259" key="10">
    <source>
        <dbReference type="PROSITE" id="PS00623"/>
    </source>
</evidence>
<dbReference type="InterPro" id="IPR011533">
    <property type="entry name" value="BetA"/>
</dbReference>
<dbReference type="Gene3D" id="3.30.560.10">
    <property type="entry name" value="Glucose Oxidase, domain 3"/>
    <property type="match status" value="1"/>
</dbReference>
<dbReference type="Pfam" id="PF00732">
    <property type="entry name" value="GMC_oxred_N"/>
    <property type="match status" value="1"/>
</dbReference>
<dbReference type="NCBIfam" id="TIGR01810">
    <property type="entry name" value="betA"/>
    <property type="match status" value="1"/>
</dbReference>
<name>A0ABQ5U5E0_9PROT</name>
<evidence type="ECO:0000259" key="11">
    <source>
        <dbReference type="PROSITE" id="PS00624"/>
    </source>
</evidence>
<evidence type="ECO:0000256" key="5">
    <source>
        <dbReference type="ARBA" id="ARBA00023002"/>
    </source>
</evidence>
<accession>A0ABQ5U5E0</accession>
<dbReference type="InterPro" id="IPR036188">
    <property type="entry name" value="FAD/NAD-bd_sf"/>
</dbReference>
<dbReference type="PROSITE" id="PS00624">
    <property type="entry name" value="GMC_OXRED_2"/>
    <property type="match status" value="1"/>
</dbReference>
<comment type="catalytic activity">
    <reaction evidence="8">
        <text>choline + A = betaine aldehyde + AH2</text>
        <dbReference type="Rhea" id="RHEA:17433"/>
        <dbReference type="ChEBI" id="CHEBI:13193"/>
        <dbReference type="ChEBI" id="CHEBI:15354"/>
        <dbReference type="ChEBI" id="CHEBI:15710"/>
        <dbReference type="ChEBI" id="CHEBI:17499"/>
        <dbReference type="EC" id="1.1.99.1"/>
    </reaction>
</comment>
<dbReference type="SUPFAM" id="SSF54373">
    <property type="entry name" value="FAD-linked reductases, C-terminal domain"/>
    <property type="match status" value="1"/>
</dbReference>
<keyword evidence="4 7" id="KW-0274">FAD</keyword>
<comment type="caution">
    <text evidence="12">The sequence shown here is derived from an EMBL/GenBank/DDBJ whole genome shotgun (WGS) entry which is preliminary data.</text>
</comment>
<dbReference type="EC" id="1.1.99.1" evidence="6 8"/>
<comment type="similarity">
    <text evidence="2 7">Belongs to the GMC oxidoreductase family.</text>
</comment>
<dbReference type="Proteomes" id="UP001161409">
    <property type="component" value="Unassembled WGS sequence"/>
</dbReference>
<feature type="domain" description="Glucose-methanol-choline oxidoreductase N-terminal" evidence="11">
    <location>
        <begin position="254"/>
        <end position="268"/>
    </location>
</feature>
<dbReference type="PANTHER" id="PTHR11552:SF147">
    <property type="entry name" value="CHOLINE DEHYDROGENASE, MITOCHONDRIAL"/>
    <property type="match status" value="1"/>
</dbReference>
<keyword evidence="13" id="KW-1185">Reference proteome</keyword>
<keyword evidence="3 7" id="KW-0285">Flavoprotein</keyword>
<protein>
    <recommendedName>
        <fullName evidence="6 8">Choline dehydrogenase</fullName>
        <ecNumber evidence="6 8">1.1.99.1</ecNumber>
    </recommendedName>
</protein>
<evidence type="ECO:0000256" key="3">
    <source>
        <dbReference type="ARBA" id="ARBA00022630"/>
    </source>
</evidence>
<dbReference type="InterPro" id="IPR012132">
    <property type="entry name" value="GMC_OxRdtase"/>
</dbReference>